<evidence type="ECO:0000313" key="4">
    <source>
        <dbReference type="Proteomes" id="UP000295558"/>
    </source>
</evidence>
<reference evidence="3 4" key="1">
    <citation type="submission" date="2019-03" db="EMBL/GenBank/DDBJ databases">
        <title>Genomic Encyclopedia of Type Strains, Phase III (KMG-III): the genomes of soil and plant-associated and newly described type strains.</title>
        <authorList>
            <person name="Whitman W."/>
        </authorList>
    </citation>
    <scope>NUCLEOTIDE SEQUENCE [LARGE SCALE GENOMIC DNA]</scope>
    <source>
        <strain evidence="3 4">CECT 7972</strain>
    </source>
</reference>
<protein>
    <submittedName>
        <fullName evidence="3">Capsular exopolysaccharide synthesis family protein</fullName>
    </submittedName>
</protein>
<proteinExistence type="predicted"/>
<organism evidence="3 4">
    <name type="scientific">Listeria rocourtiae</name>
    <dbReference type="NCBI Taxonomy" id="647910"/>
    <lineage>
        <taxon>Bacteria</taxon>
        <taxon>Bacillati</taxon>
        <taxon>Bacillota</taxon>
        <taxon>Bacilli</taxon>
        <taxon>Bacillales</taxon>
        <taxon>Listeriaceae</taxon>
        <taxon>Listeria</taxon>
    </lineage>
</organism>
<comment type="caution">
    <text evidence="3">The sequence shown here is derived from an EMBL/GenBank/DDBJ whole genome shotgun (WGS) entry which is preliminary data.</text>
</comment>
<dbReference type="PANTHER" id="PTHR32309:SF13">
    <property type="entry name" value="FERRIC ENTEROBACTIN TRANSPORT PROTEIN FEPE"/>
    <property type="match status" value="1"/>
</dbReference>
<dbReference type="CDD" id="cd05387">
    <property type="entry name" value="BY-kinase"/>
    <property type="match status" value="1"/>
</dbReference>
<dbReference type="NCBIfam" id="TIGR01007">
    <property type="entry name" value="eps_fam"/>
    <property type="match status" value="1"/>
</dbReference>
<evidence type="ECO:0000313" key="3">
    <source>
        <dbReference type="EMBL" id="TDR54542.1"/>
    </source>
</evidence>
<dbReference type="InterPro" id="IPR005702">
    <property type="entry name" value="Wzc-like_C"/>
</dbReference>
<keyword evidence="4" id="KW-1185">Reference proteome</keyword>
<dbReference type="GO" id="GO:0004713">
    <property type="term" value="F:protein tyrosine kinase activity"/>
    <property type="evidence" value="ECO:0007669"/>
    <property type="project" value="TreeGrafter"/>
</dbReference>
<dbReference type="SUPFAM" id="SSF52540">
    <property type="entry name" value="P-loop containing nucleoside triphosphate hydrolases"/>
    <property type="match status" value="1"/>
</dbReference>
<dbReference type="InterPro" id="IPR033756">
    <property type="entry name" value="YlxH/NBP35"/>
</dbReference>
<dbReference type="Proteomes" id="UP000295558">
    <property type="component" value="Unassembled WGS sequence"/>
</dbReference>
<dbReference type="AlphaFoldDB" id="A0A4R6ZQ67"/>
<dbReference type="InterPro" id="IPR050445">
    <property type="entry name" value="Bact_polysacc_biosynth/exp"/>
</dbReference>
<dbReference type="GO" id="GO:0005886">
    <property type="term" value="C:plasma membrane"/>
    <property type="evidence" value="ECO:0007669"/>
    <property type="project" value="TreeGrafter"/>
</dbReference>
<dbReference type="PANTHER" id="PTHR32309">
    <property type="entry name" value="TYROSINE-PROTEIN KINASE"/>
    <property type="match status" value="1"/>
</dbReference>
<sequence length="227" mass="26069">MVIKRKIKKSALMLDEKGTVPEQFRNIRASIQYIADKKKIKTIMATSCRQGEGKSSMIANLAMFMSKSGKRVLLIDGDLRLPTIHRIFNLKNYVGLSDFLKNHQFDKSEGIQKIDDYLDVMTSGVSPYNPSELLSDSMLPEFLEEYENLYDFIFIDAPPIGLSDSIIIANYCDATILVLENGKTTKTQLKECIEKCKLQNIDVLGIIRNKVQRRRNDSSYYYNYVKR</sequence>
<keyword evidence="2" id="KW-0067">ATP-binding</keyword>
<dbReference type="EMBL" id="SNZK01000002">
    <property type="protein sequence ID" value="TDR54542.1"/>
    <property type="molecule type" value="Genomic_DNA"/>
</dbReference>
<evidence type="ECO:0000256" key="1">
    <source>
        <dbReference type="ARBA" id="ARBA00022741"/>
    </source>
</evidence>
<dbReference type="InterPro" id="IPR027417">
    <property type="entry name" value="P-loop_NTPase"/>
</dbReference>
<dbReference type="RefSeq" id="WP_166666088.1">
    <property type="nucleotide sequence ID" value="NZ_SNZK01000002.1"/>
</dbReference>
<name>A0A4R6ZQ67_9LIST</name>
<gene>
    <name evidence="3" type="ORF">DFP96_102128</name>
</gene>
<keyword evidence="1" id="KW-0547">Nucleotide-binding</keyword>
<dbReference type="Pfam" id="PF10609">
    <property type="entry name" value="ParA"/>
    <property type="match status" value="1"/>
</dbReference>
<accession>A0A4R6ZQ67</accession>
<dbReference type="STRING" id="1265846.PROCOU_12043"/>
<evidence type="ECO:0000256" key="2">
    <source>
        <dbReference type="ARBA" id="ARBA00022840"/>
    </source>
</evidence>
<dbReference type="Gene3D" id="3.40.50.300">
    <property type="entry name" value="P-loop containing nucleotide triphosphate hydrolases"/>
    <property type="match status" value="1"/>
</dbReference>
<dbReference type="GO" id="GO:0005524">
    <property type="term" value="F:ATP binding"/>
    <property type="evidence" value="ECO:0007669"/>
    <property type="project" value="UniProtKB-KW"/>
</dbReference>